<dbReference type="EMBL" id="KF796599">
    <property type="protein sequence ID" value="AHN97784.1"/>
    <property type="molecule type" value="Genomic_DNA"/>
</dbReference>
<reference evidence="1" key="1">
    <citation type="submission" date="2013-10" db="EMBL/GenBank/DDBJ databases">
        <title>Functional metagenomics reveals novel beta-galactosidases not predictable from gene sequences.</title>
        <authorList>
            <person name="Cheng J."/>
            <person name="Engel K."/>
            <person name="Romantsov T."/>
            <person name="Neufeld J.D."/>
            <person name="Rose D.R."/>
            <person name="Charles T.C."/>
        </authorList>
    </citation>
    <scope>NUCLEOTIDE SEQUENCE</scope>
</reference>
<name>X2L7X3_9BACT</name>
<accession>X2L7X3</accession>
<dbReference type="Gene3D" id="3.30.70.1240">
    <property type="entry name" value="DOPA-like domains"/>
    <property type="match status" value="1"/>
</dbReference>
<dbReference type="InterPro" id="IPR023389">
    <property type="entry name" value="DOPA-like_sf"/>
</dbReference>
<protein>
    <recommendedName>
        <fullName evidence="2">DOPA 4,5-dioxygenase</fullName>
    </recommendedName>
</protein>
<dbReference type="SUPFAM" id="SSF143410">
    <property type="entry name" value="DOPA-like"/>
    <property type="match status" value="1"/>
</dbReference>
<evidence type="ECO:0000313" key="1">
    <source>
        <dbReference type="EMBL" id="AHN97784.1"/>
    </source>
</evidence>
<dbReference type="PIRSF" id="PIRSF028139">
    <property type="entry name" value="DOPA-diox_rel_Mll2280"/>
    <property type="match status" value="1"/>
</dbReference>
<dbReference type="Pfam" id="PF08883">
    <property type="entry name" value="DOPA_dioxygen"/>
    <property type="match status" value="1"/>
</dbReference>
<dbReference type="AlphaFoldDB" id="X2L7X3"/>
<dbReference type="InterPro" id="IPR014980">
    <property type="entry name" value="DOPA_dioxygen"/>
</dbReference>
<evidence type="ECO:0008006" key="2">
    <source>
        <dbReference type="Google" id="ProtNLM"/>
    </source>
</evidence>
<dbReference type="PANTHER" id="PTHR36423">
    <property type="entry name" value="AFR070WP"/>
    <property type="match status" value="1"/>
</dbReference>
<proteinExistence type="predicted"/>
<sequence length="114" mass="12671">MEERPMTDVRDFHAHIYFDPHEIAAAQALGRAMVERFGIPLGHFHQRPVGPHPRGSCQVTIPPDQFGEVASWLSVNRGDLTIFAHASTGDDKADHSRNVVWFGPSEPLDLSIFG</sequence>
<dbReference type="PANTHER" id="PTHR36423:SF2">
    <property type="entry name" value="AFR070WP"/>
    <property type="match status" value="1"/>
</dbReference>
<organism evidence="1">
    <name type="scientific">uncultured bacterium lac82</name>
    <dbReference type="NCBI Taxonomy" id="1447247"/>
    <lineage>
        <taxon>Bacteria</taxon>
        <taxon>environmental samples</taxon>
    </lineage>
</organism>